<dbReference type="InterPro" id="IPR001765">
    <property type="entry name" value="Carbonic_anhydrase"/>
</dbReference>
<keyword evidence="6" id="KW-0479">Metal-binding</keyword>
<dbReference type="PROSITE" id="PS51318">
    <property type="entry name" value="TAT"/>
    <property type="match status" value="1"/>
</dbReference>
<feature type="binding site" evidence="6">
    <location>
        <position position="98"/>
    </location>
    <ligand>
        <name>Zn(2+)</name>
        <dbReference type="ChEBI" id="CHEBI:29105"/>
    </ligand>
</feature>
<dbReference type="PROSITE" id="PS00704">
    <property type="entry name" value="PROK_CO2_ANHYDRASE_1"/>
    <property type="match status" value="1"/>
</dbReference>
<keyword evidence="4 7" id="KW-0456">Lyase</keyword>
<reference evidence="9 10" key="1">
    <citation type="submission" date="2014-09" db="EMBL/GenBank/DDBJ databases">
        <title>Genome sequencing of Methyloceanibacter caenitepidi Gela4.</title>
        <authorList>
            <person name="Takeuchi M."/>
            <person name="Susumu S."/>
            <person name="Kamagata Y."/>
            <person name="Oshima K."/>
            <person name="Hattori M."/>
            <person name="Iwasaki W."/>
        </authorList>
    </citation>
    <scope>NUCLEOTIDE SEQUENCE [LARGE SCALE GENOMIC DNA]</scope>
    <source>
        <strain evidence="9 10">Gela4</strain>
    </source>
</reference>
<dbReference type="OrthoDB" id="9797527at2"/>
<accession>A0A0A8JZW9</accession>
<evidence type="ECO:0000256" key="5">
    <source>
        <dbReference type="ARBA" id="ARBA00048348"/>
    </source>
</evidence>
<feature type="compositionally biased region" description="Low complexity" evidence="8">
    <location>
        <begin position="35"/>
        <end position="45"/>
    </location>
</feature>
<dbReference type="HOGENOM" id="CLU_053879_4_2_5"/>
<organism evidence="9 10">
    <name type="scientific">Methyloceanibacter caenitepidi</name>
    <dbReference type="NCBI Taxonomy" id="1384459"/>
    <lineage>
        <taxon>Bacteria</taxon>
        <taxon>Pseudomonadati</taxon>
        <taxon>Pseudomonadota</taxon>
        <taxon>Alphaproteobacteria</taxon>
        <taxon>Hyphomicrobiales</taxon>
        <taxon>Hyphomicrobiaceae</taxon>
        <taxon>Methyloceanibacter</taxon>
    </lineage>
</organism>
<feature type="binding site" evidence="6">
    <location>
        <position position="100"/>
    </location>
    <ligand>
        <name>Zn(2+)</name>
        <dbReference type="ChEBI" id="CHEBI:29105"/>
    </ligand>
</feature>
<evidence type="ECO:0000256" key="2">
    <source>
        <dbReference type="ARBA" id="ARBA00012925"/>
    </source>
</evidence>
<dbReference type="GO" id="GO:0008270">
    <property type="term" value="F:zinc ion binding"/>
    <property type="evidence" value="ECO:0007669"/>
    <property type="project" value="UniProtKB-UniRule"/>
</dbReference>
<evidence type="ECO:0000256" key="6">
    <source>
        <dbReference type="PIRSR" id="PIRSR601765-1"/>
    </source>
</evidence>
<evidence type="ECO:0000313" key="9">
    <source>
        <dbReference type="EMBL" id="BAQ15966.1"/>
    </source>
</evidence>
<dbReference type="GO" id="GO:0015976">
    <property type="term" value="P:carbon utilization"/>
    <property type="evidence" value="ECO:0007669"/>
    <property type="project" value="InterPro"/>
</dbReference>
<comment type="function">
    <text evidence="7">Reversible hydration of carbon dioxide.</text>
</comment>
<evidence type="ECO:0000256" key="7">
    <source>
        <dbReference type="RuleBase" id="RU003956"/>
    </source>
</evidence>
<keyword evidence="3 6" id="KW-0862">Zinc</keyword>
<sequence>MCDCPEHATLSRRTVVAGAGTLLAAGMLPRRSAQAEDAQAQDKAQTPPPNAIPPEEALERLKAGNARYMAGDAKERDFSVERAARVKAQHPIAGILACADSRVPPEIIFDQGPGDLFISRDAGNVVSNYGLASFEFAVTSLRIPLIFVLGHTGCGAVLTALSASMQRKELPGHLPELVKAIQPAVITAHGKHPGDYLAASIEENVRLGMKRLKTQSDIIGEAVAAGKLKIAGGVYDLETGTVNLV</sequence>
<dbReference type="Gene3D" id="3.40.1050.10">
    <property type="entry name" value="Carbonic anhydrase"/>
    <property type="match status" value="1"/>
</dbReference>
<protein>
    <recommendedName>
        <fullName evidence="2 7">Carbonic anhydrase</fullName>
        <ecNumber evidence="2 7">4.2.1.1</ecNumber>
    </recommendedName>
    <alternativeName>
        <fullName evidence="7">Carbonate dehydratase</fullName>
    </alternativeName>
</protein>
<dbReference type="EC" id="4.2.1.1" evidence="2 7"/>
<dbReference type="SMART" id="SM00947">
    <property type="entry name" value="Pro_CA"/>
    <property type="match status" value="1"/>
</dbReference>
<dbReference type="GO" id="GO:0004089">
    <property type="term" value="F:carbonate dehydratase activity"/>
    <property type="evidence" value="ECO:0007669"/>
    <property type="project" value="UniProtKB-UniRule"/>
</dbReference>
<dbReference type="STRING" id="1384459.GL4_0500"/>
<dbReference type="RefSeq" id="WP_052464063.1">
    <property type="nucleotide sequence ID" value="NZ_AP014648.1"/>
</dbReference>
<comment type="similarity">
    <text evidence="1 7">Belongs to the beta-class carbonic anhydrase family.</text>
</comment>
<dbReference type="SUPFAM" id="SSF53056">
    <property type="entry name" value="beta-carbonic anhydrase, cab"/>
    <property type="match status" value="1"/>
</dbReference>
<name>A0A0A8JZW9_9HYPH</name>
<evidence type="ECO:0000256" key="1">
    <source>
        <dbReference type="ARBA" id="ARBA00006217"/>
    </source>
</evidence>
<evidence type="ECO:0000256" key="8">
    <source>
        <dbReference type="SAM" id="MobiDB-lite"/>
    </source>
</evidence>
<dbReference type="PANTHER" id="PTHR11002:SF79">
    <property type="entry name" value="CARBONIC ANHYDRASE 2"/>
    <property type="match status" value="1"/>
</dbReference>
<dbReference type="Pfam" id="PF00484">
    <property type="entry name" value="Pro_CA"/>
    <property type="match status" value="1"/>
</dbReference>
<evidence type="ECO:0000256" key="3">
    <source>
        <dbReference type="ARBA" id="ARBA00022833"/>
    </source>
</evidence>
<dbReference type="PANTHER" id="PTHR11002">
    <property type="entry name" value="CARBONIC ANHYDRASE"/>
    <property type="match status" value="1"/>
</dbReference>
<dbReference type="InterPro" id="IPR015892">
    <property type="entry name" value="Carbonic_anhydrase_CS"/>
</dbReference>
<feature type="binding site" evidence="6">
    <location>
        <position position="154"/>
    </location>
    <ligand>
        <name>Zn(2+)</name>
        <dbReference type="ChEBI" id="CHEBI:29105"/>
    </ligand>
</feature>
<keyword evidence="10" id="KW-1185">Reference proteome</keyword>
<feature type="binding site" evidence="6">
    <location>
        <position position="151"/>
    </location>
    <ligand>
        <name>Zn(2+)</name>
        <dbReference type="ChEBI" id="CHEBI:29105"/>
    </ligand>
</feature>
<comment type="catalytic activity">
    <reaction evidence="5 7">
        <text>hydrogencarbonate + H(+) = CO2 + H2O</text>
        <dbReference type="Rhea" id="RHEA:10748"/>
        <dbReference type="ChEBI" id="CHEBI:15377"/>
        <dbReference type="ChEBI" id="CHEBI:15378"/>
        <dbReference type="ChEBI" id="CHEBI:16526"/>
        <dbReference type="ChEBI" id="CHEBI:17544"/>
        <dbReference type="EC" id="4.2.1.1"/>
    </reaction>
</comment>
<dbReference type="PROSITE" id="PS00705">
    <property type="entry name" value="PROK_CO2_ANHYDRASE_2"/>
    <property type="match status" value="1"/>
</dbReference>
<comment type="cofactor">
    <cofactor evidence="6">
        <name>Zn(2+)</name>
        <dbReference type="ChEBI" id="CHEBI:29105"/>
    </cofactor>
    <text evidence="6">Binds 1 zinc ion per subunit.</text>
</comment>
<dbReference type="EMBL" id="AP014648">
    <property type="protein sequence ID" value="BAQ15966.1"/>
    <property type="molecule type" value="Genomic_DNA"/>
</dbReference>
<evidence type="ECO:0000256" key="4">
    <source>
        <dbReference type="ARBA" id="ARBA00023239"/>
    </source>
</evidence>
<dbReference type="KEGG" id="mcg:GL4_0500"/>
<dbReference type="CDD" id="cd03378">
    <property type="entry name" value="beta_CA_cladeC"/>
    <property type="match status" value="1"/>
</dbReference>
<dbReference type="InterPro" id="IPR036874">
    <property type="entry name" value="Carbonic_anhydrase_sf"/>
</dbReference>
<dbReference type="Proteomes" id="UP000031643">
    <property type="component" value="Chromosome"/>
</dbReference>
<feature type="region of interest" description="Disordered" evidence="8">
    <location>
        <begin position="30"/>
        <end position="54"/>
    </location>
</feature>
<dbReference type="InterPro" id="IPR006311">
    <property type="entry name" value="TAT_signal"/>
</dbReference>
<evidence type="ECO:0000313" key="10">
    <source>
        <dbReference type="Proteomes" id="UP000031643"/>
    </source>
</evidence>
<gene>
    <name evidence="9" type="ORF">GL4_0500</name>
</gene>
<dbReference type="AlphaFoldDB" id="A0A0A8JZW9"/>
<proteinExistence type="inferred from homology"/>